<protein>
    <submittedName>
        <fullName evidence="1">Uncharacterized protein</fullName>
    </submittedName>
</protein>
<reference evidence="1 2" key="1">
    <citation type="submission" date="2017-01" db="EMBL/GenBank/DDBJ databases">
        <title>Complete genome of Lacinutrix venerupis DOK2-8 isolated from seawater in Dokdo.</title>
        <authorList>
            <person name="Chi W.-J."/>
            <person name="Kim J.H."/>
        </authorList>
    </citation>
    <scope>NUCLEOTIDE SEQUENCE [LARGE SCALE GENOMIC DNA]</scope>
    <source>
        <strain evidence="1 2">DOK2-8</strain>
    </source>
</reference>
<proteinExistence type="predicted"/>
<dbReference type="EMBL" id="CP019352">
    <property type="protein sequence ID" value="APY01007.1"/>
    <property type="molecule type" value="Genomic_DNA"/>
</dbReference>
<dbReference type="Proteomes" id="UP000187506">
    <property type="component" value="Chromosome"/>
</dbReference>
<evidence type="ECO:0000313" key="1">
    <source>
        <dbReference type="EMBL" id="APY01007.1"/>
    </source>
</evidence>
<dbReference type="KEGG" id="lvn:BWR22_12035"/>
<evidence type="ECO:0000313" key="2">
    <source>
        <dbReference type="Proteomes" id="UP000187506"/>
    </source>
</evidence>
<keyword evidence="2" id="KW-1185">Reference proteome</keyword>
<dbReference type="AlphaFoldDB" id="A0AAC9LQ98"/>
<name>A0AAC9LQ98_9FLAO</name>
<accession>A0AAC9LQ98</accession>
<organism evidence="1 2">
    <name type="scientific">Lacinutrix venerupis</name>
    <dbReference type="NCBI Taxonomy" id="1486034"/>
    <lineage>
        <taxon>Bacteria</taxon>
        <taxon>Pseudomonadati</taxon>
        <taxon>Bacteroidota</taxon>
        <taxon>Flavobacteriia</taxon>
        <taxon>Flavobacteriales</taxon>
        <taxon>Flavobacteriaceae</taxon>
        <taxon>Lacinutrix</taxon>
    </lineage>
</organism>
<gene>
    <name evidence="1" type="ORF">BWR22_12035</name>
</gene>
<dbReference type="RefSeq" id="WP_076733911.1">
    <property type="nucleotide sequence ID" value="NZ_CP019352.1"/>
</dbReference>
<sequence>MARWLRIFLISLLAITMLFVALVLSTNYLIKQKIENFLDYRLPSYITHTNSSIKLNSFEGTITINNPVVNIKNQEDNTLHTKIDLDKIIIEDVSYWDYIFKNEIHIEDIKLLKPNILYYKDVFNKAKERDTTSSIIKIFKPFIIDELSIDNTTLYIYNQSKDSLLLYVEEGMVEIDDIVINAETITKKIPATFKNYEFKADSIFLKANNFENLTTSKIKLKNKDAIIKNIKFQTKYSRKTLSNIIKKERDHFNLNIDSLNLTQVDFGFKNRKLFVKTRAININEPNLNIFRDKLVADDLSIKKLYSHSLRDIPFNLTIDSIKINKGKIDYTEKVKVENNGGQIEFKNFNATITNVSNTYNSPVKTTLDITGYFMDVTPFKANWTFDVNNKNDDFVFKMDMDALEFPRINEFTEPNLKVRFKGKTNKMYFTIDGNKTKSTVDMKVNYQDLEINILNKNGNQKKWLLSKIANLFVSKDSKDKDNDFREAITDVERDQTKSVFNFIWLNTKQGLLKSMTGDGEKQEK</sequence>